<dbReference type="PANTHER" id="PTHR21098">
    <property type="entry name" value="RIBOFLAVIN SYNTHASE ALPHA CHAIN"/>
    <property type="match status" value="1"/>
</dbReference>
<dbReference type="PIRSF" id="PIRSF000498">
    <property type="entry name" value="Riboflavin_syn_A"/>
    <property type="match status" value="1"/>
</dbReference>
<keyword evidence="7 12" id="KW-0808">Transferase</keyword>
<sequence>MFTGIIKAKGIISQIKRNQATAQIMIATPMTHQIHSKIGDSIAINGICLTITSILNEGFTVEVMPETTHRTSLANMKDGIEVNLEPALLATDCLDGHFVLGHVDTTAKLVNRVLDENSIVLTFEINPDYIDYVVEKGSITIDGVSLTVSAVEKQLFEVSLIPHTLQATTLGNLKANDVVNVETDILGKYILNEKRGVNNEK</sequence>
<dbReference type="GO" id="GO:0009231">
    <property type="term" value="P:riboflavin biosynthetic process"/>
    <property type="evidence" value="ECO:0007669"/>
    <property type="project" value="UniProtKB-KW"/>
</dbReference>
<dbReference type="NCBIfam" id="TIGR00187">
    <property type="entry name" value="ribE"/>
    <property type="match status" value="1"/>
</dbReference>
<evidence type="ECO:0000256" key="10">
    <source>
        <dbReference type="PROSITE-ProRule" id="PRU00524"/>
    </source>
</evidence>
<dbReference type="PANTHER" id="PTHR21098:SF0">
    <property type="entry name" value="RIBOFLAVIN SYNTHASE"/>
    <property type="match status" value="1"/>
</dbReference>
<evidence type="ECO:0000256" key="6">
    <source>
        <dbReference type="ARBA" id="ARBA00022619"/>
    </source>
</evidence>
<evidence type="ECO:0000259" key="11">
    <source>
        <dbReference type="PROSITE" id="PS51177"/>
    </source>
</evidence>
<accession>A0A1Y0VQ76</accession>
<reference evidence="12 13" key="1">
    <citation type="submission" date="2017-05" db="EMBL/GenBank/DDBJ databases">
        <title>Genome sequence of Pediococcus pentosaceus strain SRCM100892.</title>
        <authorList>
            <person name="Cho S.H."/>
        </authorList>
    </citation>
    <scope>NUCLEOTIDE SEQUENCE [LARGE SCALE GENOMIC DNA]</scope>
    <source>
        <strain evidence="12 13">SRCM100892</strain>
    </source>
</reference>
<dbReference type="InterPro" id="IPR023366">
    <property type="entry name" value="ATP_synth_asu-like_sf"/>
</dbReference>
<dbReference type="AlphaFoldDB" id="A0A1Y0VQ76"/>
<evidence type="ECO:0000256" key="1">
    <source>
        <dbReference type="ARBA" id="ARBA00000968"/>
    </source>
</evidence>
<dbReference type="Pfam" id="PF00677">
    <property type="entry name" value="Lum_binding"/>
    <property type="match status" value="2"/>
</dbReference>
<proteinExistence type="predicted"/>
<dbReference type="EMBL" id="CP021474">
    <property type="protein sequence ID" value="ARW18783.1"/>
    <property type="molecule type" value="Genomic_DNA"/>
</dbReference>
<evidence type="ECO:0000313" key="13">
    <source>
        <dbReference type="Proteomes" id="UP000196118"/>
    </source>
</evidence>
<feature type="domain" description="Lumazine-binding" evidence="11">
    <location>
        <begin position="1"/>
        <end position="97"/>
    </location>
</feature>
<dbReference type="CDD" id="cd00402">
    <property type="entry name" value="Riboflavin_synthase_like"/>
    <property type="match status" value="1"/>
</dbReference>
<evidence type="ECO:0000256" key="7">
    <source>
        <dbReference type="ARBA" id="ARBA00022679"/>
    </source>
</evidence>
<protein>
    <recommendedName>
        <fullName evidence="5 9">Riboflavin synthase</fullName>
        <ecNumber evidence="4 9">2.5.1.9</ecNumber>
    </recommendedName>
</protein>
<dbReference type="Gene3D" id="2.40.30.20">
    <property type="match status" value="2"/>
</dbReference>
<feature type="repeat" description="Lumazine-binding" evidence="10">
    <location>
        <begin position="1"/>
        <end position="97"/>
    </location>
</feature>
<dbReference type="GO" id="GO:0004746">
    <property type="term" value="F:riboflavin synthase activity"/>
    <property type="evidence" value="ECO:0007669"/>
    <property type="project" value="UniProtKB-UniRule"/>
</dbReference>
<evidence type="ECO:0000256" key="9">
    <source>
        <dbReference type="NCBIfam" id="TIGR00187"/>
    </source>
</evidence>
<dbReference type="NCBIfam" id="NF006767">
    <property type="entry name" value="PRK09289.1"/>
    <property type="match status" value="1"/>
</dbReference>
<comment type="function">
    <text evidence="2">Catalyzes the dismutation of two molecules of 6,7-dimethyl-8-ribityllumazine, resulting in the formation of riboflavin and 5-amino-6-(D-ribitylamino)uracil.</text>
</comment>
<dbReference type="Proteomes" id="UP000196118">
    <property type="component" value="Chromosome"/>
</dbReference>
<evidence type="ECO:0000256" key="3">
    <source>
        <dbReference type="ARBA" id="ARBA00004887"/>
    </source>
</evidence>
<dbReference type="FunFam" id="2.40.30.20:FF:000004">
    <property type="entry name" value="Riboflavin synthase, alpha subunit"/>
    <property type="match status" value="1"/>
</dbReference>
<organism evidence="12 13">
    <name type="scientific">Pediococcus pentosaceus</name>
    <dbReference type="NCBI Taxonomy" id="1255"/>
    <lineage>
        <taxon>Bacteria</taxon>
        <taxon>Bacillati</taxon>
        <taxon>Bacillota</taxon>
        <taxon>Bacilli</taxon>
        <taxon>Lactobacillales</taxon>
        <taxon>Lactobacillaceae</taxon>
        <taxon>Pediococcus</taxon>
    </lineage>
</organism>
<evidence type="ECO:0000256" key="4">
    <source>
        <dbReference type="ARBA" id="ARBA00012827"/>
    </source>
</evidence>
<name>A0A1Y0VQ76_PEDPE</name>
<evidence type="ECO:0000256" key="8">
    <source>
        <dbReference type="ARBA" id="ARBA00022737"/>
    </source>
</evidence>
<dbReference type="PROSITE" id="PS51177">
    <property type="entry name" value="LUMAZINE_BIND"/>
    <property type="match status" value="2"/>
</dbReference>
<dbReference type="InterPro" id="IPR026017">
    <property type="entry name" value="Lumazine-bd_dom"/>
</dbReference>
<comment type="catalytic activity">
    <reaction evidence="1">
        <text>2 6,7-dimethyl-8-(1-D-ribityl)lumazine + H(+) = 5-amino-6-(D-ribitylamino)uracil + riboflavin</text>
        <dbReference type="Rhea" id="RHEA:20772"/>
        <dbReference type="ChEBI" id="CHEBI:15378"/>
        <dbReference type="ChEBI" id="CHEBI:15934"/>
        <dbReference type="ChEBI" id="CHEBI:57986"/>
        <dbReference type="ChEBI" id="CHEBI:58201"/>
        <dbReference type="EC" id="2.5.1.9"/>
    </reaction>
</comment>
<keyword evidence="8" id="KW-0677">Repeat</keyword>
<dbReference type="InterPro" id="IPR001783">
    <property type="entry name" value="Lumazine-bd"/>
</dbReference>
<feature type="domain" description="Lumazine-binding" evidence="11">
    <location>
        <begin position="98"/>
        <end position="194"/>
    </location>
</feature>
<dbReference type="EC" id="2.5.1.9" evidence="4 9"/>
<feature type="repeat" description="Lumazine-binding" evidence="10">
    <location>
        <begin position="98"/>
        <end position="194"/>
    </location>
</feature>
<gene>
    <name evidence="12" type="primary">ribE</name>
    <name evidence="12" type="ORF">S100892_00177</name>
</gene>
<evidence type="ECO:0000256" key="2">
    <source>
        <dbReference type="ARBA" id="ARBA00002803"/>
    </source>
</evidence>
<dbReference type="InterPro" id="IPR017938">
    <property type="entry name" value="Riboflavin_synthase-like_b-brl"/>
</dbReference>
<comment type="pathway">
    <text evidence="3">Cofactor biosynthesis; riboflavin biosynthesis; riboflavin from 2-hydroxy-3-oxobutyl phosphate and 5-amino-6-(D-ribitylamino)uracil: step 2/2.</text>
</comment>
<keyword evidence="6" id="KW-0686">Riboflavin biosynthesis</keyword>
<dbReference type="SUPFAM" id="SSF63380">
    <property type="entry name" value="Riboflavin synthase domain-like"/>
    <property type="match status" value="2"/>
</dbReference>
<evidence type="ECO:0000256" key="5">
    <source>
        <dbReference type="ARBA" id="ARBA00013950"/>
    </source>
</evidence>
<evidence type="ECO:0000313" key="12">
    <source>
        <dbReference type="EMBL" id="ARW18783.1"/>
    </source>
</evidence>